<gene>
    <name evidence="2" type="ORF">EPJ73_11250</name>
    <name evidence="1" type="ORF">EPJ80_09950</name>
    <name evidence="3" type="ORF">EPJ81_06450</name>
</gene>
<dbReference type="EMBL" id="SAXT01000005">
    <property type="protein sequence ID" value="TXJ12008.1"/>
    <property type="molecule type" value="Genomic_DNA"/>
</dbReference>
<dbReference type="Proteomes" id="UP000325116">
    <property type="component" value="Unassembled WGS sequence"/>
</dbReference>
<sequence>MRERLICLCFILFVFLFGIAIKIFRINTSNNEEKYINITVKGAVMNSGTYFCKYGISFAEVLETAGGIKNGGYLPEGFDYNMPITEDIIINIPNRYSIIRKNFEEK</sequence>
<dbReference type="SUPFAM" id="SSF142984">
    <property type="entry name" value="Nqo1 middle domain-like"/>
    <property type="match status" value="1"/>
</dbReference>
<evidence type="ECO:0000313" key="3">
    <source>
        <dbReference type="EMBL" id="TXJ38766.1"/>
    </source>
</evidence>
<evidence type="ECO:0008006" key="7">
    <source>
        <dbReference type="Google" id="ProtNLM"/>
    </source>
</evidence>
<proteinExistence type="predicted"/>
<name>A0A5C8DG19_9SPIR</name>
<evidence type="ECO:0000313" key="6">
    <source>
        <dbReference type="Proteomes" id="UP000325116"/>
    </source>
</evidence>
<reference evidence="1" key="2">
    <citation type="submission" date="2019-01" db="EMBL/GenBank/DDBJ databases">
        <authorList>
            <person name="Thorell K."/>
        </authorList>
    </citation>
    <scope>NUCLEOTIDE SEQUENCE</scope>
    <source>
        <strain evidence="3">PC3997IV</strain>
        <strain evidence="2">PC4597II</strain>
        <strain evidence="1">W1</strain>
    </source>
</reference>
<evidence type="ECO:0000313" key="1">
    <source>
        <dbReference type="EMBL" id="TXJ12008.1"/>
    </source>
</evidence>
<dbReference type="EMBL" id="SAYA01000023">
    <property type="protein sequence ID" value="TXJ24404.1"/>
    <property type="molecule type" value="Genomic_DNA"/>
</dbReference>
<dbReference type="AlphaFoldDB" id="A0A5C8DG19"/>
<dbReference type="Proteomes" id="UP000324336">
    <property type="component" value="Unassembled WGS sequence"/>
</dbReference>
<reference evidence="4 5" key="1">
    <citation type="journal article" date="1992" name="Lakartidningen">
        <title>[Penicillin V and not amoxicillin is the first choice preparation in acute otitis].</title>
        <authorList>
            <person name="Kamme C."/>
            <person name="Lundgren K."/>
            <person name="Prellner K."/>
        </authorList>
    </citation>
    <scope>NUCLEOTIDE SEQUENCE [LARGE SCALE GENOMIC DNA]</scope>
    <source>
        <strain evidence="3 5">PC3997IV</strain>
        <strain evidence="2 4">PC4597II</strain>
        <strain evidence="1 6">W1</strain>
    </source>
</reference>
<evidence type="ECO:0000313" key="5">
    <source>
        <dbReference type="Proteomes" id="UP000325002"/>
    </source>
</evidence>
<organism evidence="1 6">
    <name type="scientific">Brachyspira aalborgi</name>
    <dbReference type="NCBI Taxonomy" id="29522"/>
    <lineage>
        <taxon>Bacteria</taxon>
        <taxon>Pseudomonadati</taxon>
        <taxon>Spirochaetota</taxon>
        <taxon>Spirochaetia</taxon>
        <taxon>Brachyspirales</taxon>
        <taxon>Brachyspiraceae</taxon>
        <taxon>Brachyspira</taxon>
    </lineage>
</organism>
<evidence type="ECO:0000313" key="2">
    <source>
        <dbReference type="EMBL" id="TXJ24404.1"/>
    </source>
</evidence>
<accession>A0A5C8DG19</accession>
<dbReference type="Proteomes" id="UP000325002">
    <property type="component" value="Unassembled WGS sequence"/>
</dbReference>
<evidence type="ECO:0000313" key="4">
    <source>
        <dbReference type="Proteomes" id="UP000324336"/>
    </source>
</evidence>
<dbReference type="EMBL" id="SAYD01000018">
    <property type="protein sequence ID" value="TXJ38766.1"/>
    <property type="molecule type" value="Genomic_DNA"/>
</dbReference>
<protein>
    <recommendedName>
        <fullName evidence="7">Soluble ligand binding domain-containing protein</fullName>
    </recommendedName>
</protein>
<comment type="caution">
    <text evidence="1">The sequence shown here is derived from an EMBL/GenBank/DDBJ whole genome shotgun (WGS) entry which is preliminary data.</text>
</comment>